<feature type="domain" description="DUF2470" evidence="2">
    <location>
        <begin position="12"/>
        <end position="89"/>
    </location>
</feature>
<dbReference type="InterPro" id="IPR019595">
    <property type="entry name" value="DUF2470"/>
</dbReference>
<accession>A0AAW0R971</accession>
<evidence type="ECO:0000256" key="1">
    <source>
        <dbReference type="SAM" id="Phobius"/>
    </source>
</evidence>
<dbReference type="Gene3D" id="3.20.180.10">
    <property type="entry name" value="PNP-oxidase-like"/>
    <property type="match status" value="1"/>
</dbReference>
<keyword evidence="1" id="KW-0472">Membrane</keyword>
<protein>
    <recommendedName>
        <fullName evidence="2">DUF2470 domain-containing protein</fullName>
    </recommendedName>
</protein>
<reference evidence="3 4" key="1">
    <citation type="submission" date="2023-01" db="EMBL/GenBank/DDBJ databases">
        <title>Analysis of 21 Apiospora genomes using comparative genomics revels a genus with tremendous synthesis potential of carbohydrate active enzymes and secondary metabolites.</title>
        <authorList>
            <person name="Sorensen T."/>
        </authorList>
    </citation>
    <scope>NUCLEOTIDE SEQUENCE [LARGE SCALE GENOMIC DNA]</scope>
    <source>
        <strain evidence="3 4">CBS 117206</strain>
    </source>
</reference>
<feature type="transmembrane region" description="Helical" evidence="1">
    <location>
        <begin position="197"/>
        <end position="214"/>
    </location>
</feature>
<proteinExistence type="predicted"/>
<keyword evidence="4" id="KW-1185">Reference proteome</keyword>
<feature type="transmembrane region" description="Helical" evidence="1">
    <location>
        <begin position="115"/>
        <end position="134"/>
    </location>
</feature>
<dbReference type="AlphaFoldDB" id="A0AAW0R971"/>
<evidence type="ECO:0000313" key="4">
    <source>
        <dbReference type="Proteomes" id="UP001392437"/>
    </source>
</evidence>
<feature type="transmembrane region" description="Helical" evidence="1">
    <location>
        <begin position="154"/>
        <end position="176"/>
    </location>
</feature>
<keyword evidence="1" id="KW-0812">Transmembrane</keyword>
<dbReference type="Proteomes" id="UP001392437">
    <property type="component" value="Unassembled WGS sequence"/>
</dbReference>
<name>A0AAW0R971_9PEZI</name>
<sequence length="233" mass="25811">MGAPAKGEAATKARIMSHMNKDHTADLEYYLRAFNGLSASVAAKPQLVDMETDKMVIKTAASGDKTLHTVAIDPPMANLSESRARLVDMTRDALQRLGLSDVVVDRYLPPAGFDCVVFFGVAFYFFCAATVSFVDRGAGTPIWDALDAAIPPALGGVAGYVWLVKAIFVPVLAIHVTESWWMHRTRMERHRVPAFSGVWWLWVGSVFFEGIPAFRRLDRLVAMERAKKEAQKH</sequence>
<comment type="caution">
    <text evidence="3">The sequence shown here is derived from an EMBL/GenBank/DDBJ whole genome shotgun (WGS) entry which is preliminary data.</text>
</comment>
<dbReference type="PANTHER" id="PTHR37783">
    <property type="entry name" value="MEMBRANE PROTEIN, PUTATIVE (AFU_ORTHOLOGUE AFUA_1G04315)-RELATED"/>
    <property type="match status" value="1"/>
</dbReference>
<dbReference type="EMBL" id="JAQQWP010000002">
    <property type="protein sequence ID" value="KAK8130306.1"/>
    <property type="molecule type" value="Genomic_DNA"/>
</dbReference>
<dbReference type="PANTHER" id="PTHR37783:SF1">
    <property type="entry name" value="MEMBRANE PROTEIN, PUTATIVE (AFU_ORTHOLOGUE AFUA_1G04315)-RELATED"/>
    <property type="match status" value="1"/>
</dbReference>
<evidence type="ECO:0000313" key="3">
    <source>
        <dbReference type="EMBL" id="KAK8130306.1"/>
    </source>
</evidence>
<keyword evidence="1" id="KW-1133">Transmembrane helix</keyword>
<organism evidence="3 4">
    <name type="scientific">Apiospora kogelbergensis</name>
    <dbReference type="NCBI Taxonomy" id="1337665"/>
    <lineage>
        <taxon>Eukaryota</taxon>
        <taxon>Fungi</taxon>
        <taxon>Dikarya</taxon>
        <taxon>Ascomycota</taxon>
        <taxon>Pezizomycotina</taxon>
        <taxon>Sordariomycetes</taxon>
        <taxon>Xylariomycetidae</taxon>
        <taxon>Amphisphaeriales</taxon>
        <taxon>Apiosporaceae</taxon>
        <taxon>Apiospora</taxon>
    </lineage>
</organism>
<evidence type="ECO:0000259" key="2">
    <source>
        <dbReference type="Pfam" id="PF10615"/>
    </source>
</evidence>
<dbReference type="InterPro" id="IPR037119">
    <property type="entry name" value="Haem_oxidase_HugZ-like_sf"/>
</dbReference>
<gene>
    <name evidence="3" type="ORF">PG999_002686</name>
</gene>
<dbReference type="Pfam" id="PF10615">
    <property type="entry name" value="DUF2470"/>
    <property type="match status" value="1"/>
</dbReference>